<dbReference type="Pfam" id="PF00722">
    <property type="entry name" value="Glyco_hydro_16"/>
    <property type="match status" value="1"/>
</dbReference>
<dbReference type="InterPro" id="IPR012854">
    <property type="entry name" value="Cu_amine_oxidase-like_N"/>
</dbReference>
<dbReference type="PANTHER" id="PTHR10963:SF55">
    <property type="entry name" value="GLYCOSIDE HYDROLASE FAMILY 16 PROTEIN"/>
    <property type="match status" value="1"/>
</dbReference>
<dbReference type="RefSeq" id="WP_326072909.1">
    <property type="nucleotide sequence ID" value="NZ_JARLKY010000037.1"/>
</dbReference>
<reference evidence="3 4" key="1">
    <citation type="submission" date="2023-03" db="EMBL/GenBank/DDBJ databases">
        <title>Bacillus Genome Sequencing.</title>
        <authorList>
            <person name="Dunlap C."/>
        </authorList>
    </citation>
    <scope>NUCLEOTIDE SEQUENCE [LARGE SCALE GENOMIC DNA]</scope>
    <source>
        <strain evidence="3 4">BD-533</strain>
    </source>
</reference>
<comment type="caution">
    <text evidence="3">The sequence shown here is derived from an EMBL/GenBank/DDBJ whole genome shotgun (WGS) entry which is preliminary data.</text>
</comment>
<dbReference type="SUPFAM" id="SSF49899">
    <property type="entry name" value="Concanavalin A-like lectins/glucanases"/>
    <property type="match status" value="1"/>
</dbReference>
<dbReference type="PANTHER" id="PTHR10963">
    <property type="entry name" value="GLYCOSYL HYDROLASE-RELATED"/>
    <property type="match status" value="1"/>
</dbReference>
<dbReference type="PROSITE" id="PS51762">
    <property type="entry name" value="GH16_2"/>
    <property type="match status" value="1"/>
</dbReference>
<dbReference type="Pfam" id="PF25275">
    <property type="entry name" value="Golvesin_C"/>
    <property type="match status" value="1"/>
</dbReference>
<evidence type="ECO:0000259" key="2">
    <source>
        <dbReference type="PROSITE" id="PS51762"/>
    </source>
</evidence>
<dbReference type="Gene3D" id="2.60.120.260">
    <property type="entry name" value="Galactose-binding domain-like"/>
    <property type="match status" value="1"/>
</dbReference>
<feature type="domain" description="GH16" evidence="2">
    <location>
        <begin position="5"/>
        <end position="250"/>
    </location>
</feature>
<comment type="similarity">
    <text evidence="1">Belongs to the glycosyl hydrolase 16 family.</text>
</comment>
<protein>
    <submittedName>
        <fullName evidence="3">Family 16 glycosylhydrolase</fullName>
    </submittedName>
</protein>
<dbReference type="Gene3D" id="2.60.120.200">
    <property type="match status" value="1"/>
</dbReference>
<dbReference type="EMBL" id="JARLKY010000037">
    <property type="protein sequence ID" value="MEC0228713.1"/>
    <property type="molecule type" value="Genomic_DNA"/>
</dbReference>
<sequence length="713" mass="80058">MGKVTRHMGPPHPNYTLVFEDHFEDDELNENAWNYRVGERLGGLNLRENVTLKDSRLVVRFNHEEVNQQMRFTGGGIVTKHLFGYGYYEAKGRLWGISGGLHSSFWSMGIEGDGEITPKSNIVIEIDGYEVDSGKPSSIGMNVHYYVGTHKTVGGVKGTKAYETIDSSVEDFVFGYEWLPNQINWYLNGELVRSLENPKFYGPQNVWLTALGSEVFDHHIDTSCLPGESSWDYFRFYQIDLLGVNLIVNPSFEYNKNKSFSESFIRDLGTPVGWYKEGKTPEAASVHVTDEAYSGECVLRHASSFPFQVTTWVKIPYLPNATYTLSAMVRNPNNGNHCMKVIGIGGEEMILRIPRTEGAQWIKVVIEDIRVTGGECKVAFSSDSEGDCPLEVDDVSFEQYSGKQPHTELAPFPEEEIKAMLPLGEILVDSELPDSGYEELGEWQNSGLPGFVQGSRYAAPLPSNYAKWTPAIPKSGFYKVSFYNVCYENRAEQAIVELSHRGGIESRKICQQGESGWIELGTHHLEQGDYLRITSVSDSKNGSLATATVKFEPVETEALRQMVDRSCLLMADYNRILFEGKFEKLDKQNPDIVPILKDGILMVPMESVAINFGAGTIHMDSGTESVDIFYSDYKIRFKAGSKMMNVLTRDVEMEAEALMYNKHLYVPFTDLAQAFRKKAIVTPVGLAVASDFELTICPERDTQAMLLLSDLFK</sequence>
<dbReference type="Proteomes" id="UP001338137">
    <property type="component" value="Unassembled WGS sequence"/>
</dbReference>
<accession>A0ABU6G3H4</accession>
<organism evidence="3 4">
    <name type="scientific">Paenibacillus alba</name>
    <dbReference type="NCBI Taxonomy" id="1197127"/>
    <lineage>
        <taxon>Bacteria</taxon>
        <taxon>Bacillati</taxon>
        <taxon>Bacillota</taxon>
        <taxon>Bacilli</taxon>
        <taxon>Bacillales</taxon>
        <taxon>Paenibacillaceae</taxon>
        <taxon>Paenibacillus</taxon>
    </lineage>
</organism>
<dbReference type="InterPro" id="IPR013320">
    <property type="entry name" value="ConA-like_dom_sf"/>
</dbReference>
<dbReference type="Gene3D" id="3.30.457.10">
    <property type="entry name" value="Copper amine oxidase-like, N-terminal domain"/>
    <property type="match status" value="1"/>
</dbReference>
<evidence type="ECO:0000313" key="3">
    <source>
        <dbReference type="EMBL" id="MEC0228713.1"/>
    </source>
</evidence>
<dbReference type="Pfam" id="PF07833">
    <property type="entry name" value="Cu_amine_oxidN1"/>
    <property type="match status" value="1"/>
</dbReference>
<gene>
    <name evidence="3" type="ORF">P4I72_16415</name>
</gene>
<dbReference type="InterPro" id="IPR036582">
    <property type="entry name" value="Mao_N_sf"/>
</dbReference>
<dbReference type="InterPro" id="IPR000757">
    <property type="entry name" value="Beta-glucanase-like"/>
</dbReference>
<keyword evidence="4" id="KW-1185">Reference proteome</keyword>
<name>A0ABU6G3H4_9BACL</name>
<evidence type="ECO:0000256" key="1">
    <source>
        <dbReference type="ARBA" id="ARBA00006865"/>
    </source>
</evidence>
<evidence type="ECO:0000313" key="4">
    <source>
        <dbReference type="Proteomes" id="UP001338137"/>
    </source>
</evidence>
<proteinExistence type="inferred from homology"/>
<dbReference type="SUPFAM" id="SSF55383">
    <property type="entry name" value="Copper amine oxidase, domain N"/>
    <property type="match status" value="1"/>
</dbReference>
<dbReference type="InterPro" id="IPR033803">
    <property type="entry name" value="CBD-like_Golvesin-Xly"/>
</dbReference>
<dbReference type="InterPro" id="IPR050546">
    <property type="entry name" value="Glycosyl_Hydrlase_16"/>
</dbReference>